<feature type="chain" id="PRO_5010205858" evidence="1">
    <location>
        <begin position="21"/>
        <end position="333"/>
    </location>
</feature>
<feature type="signal peptide" evidence="1">
    <location>
        <begin position="1"/>
        <end position="20"/>
    </location>
</feature>
<accession>A0A1I3N3N8</accession>
<protein>
    <submittedName>
        <fullName evidence="2">Uncharacterized protein</fullName>
    </submittedName>
</protein>
<evidence type="ECO:0000313" key="3">
    <source>
        <dbReference type="Proteomes" id="UP000182737"/>
    </source>
</evidence>
<dbReference type="OrthoDB" id="359994at2"/>
<name>A0A1I3N3N8_9SPIR</name>
<reference evidence="3" key="1">
    <citation type="submission" date="2016-10" db="EMBL/GenBank/DDBJ databases">
        <authorList>
            <person name="Varghese N."/>
            <person name="Submissions S."/>
        </authorList>
    </citation>
    <scope>NUCLEOTIDE SEQUENCE [LARGE SCALE GENOMIC DNA]</scope>
    <source>
        <strain evidence="3">XBD1002</strain>
    </source>
</reference>
<proteinExistence type="predicted"/>
<keyword evidence="1" id="KW-0732">Signal</keyword>
<dbReference type="EMBL" id="FORI01000012">
    <property type="protein sequence ID" value="SFJ03811.1"/>
    <property type="molecule type" value="Genomic_DNA"/>
</dbReference>
<evidence type="ECO:0000313" key="2">
    <source>
        <dbReference type="EMBL" id="SFJ03811.1"/>
    </source>
</evidence>
<dbReference type="Proteomes" id="UP000182737">
    <property type="component" value="Unassembled WGS sequence"/>
</dbReference>
<sequence>MKKIFVLFVSLCSLSFTVTAQEAEEETTVVENATETPAVIKDFQNHIIPAFSFQTLQLEQKDFILSPSLNLQYMRIKNPGVVSSQPDSIAIGAGYSMDYFTAGLMSENIRRLHNANVLGSVGFGKNTIACMVASGSEIPFSSIQSVTGALFYTRQFVKKENVSFLLGGGIIVGDFGFKIKDFPIYVVAIPMFSFNYNNKIFSSTISILGLPSLQLTLFPKSIVHVKGSCGIAGFSSIRDLTFDCALVYYPFKNTKANELVYVAAGVMNKSASTILLDKTKIRYQYYSAYGEISATFITLKGGYNFDGKKYVNSTEAGDMYKGLFASVQAMFMF</sequence>
<evidence type="ECO:0000256" key="1">
    <source>
        <dbReference type="SAM" id="SignalP"/>
    </source>
</evidence>
<keyword evidence="3" id="KW-1185">Reference proteome</keyword>
<dbReference type="AlphaFoldDB" id="A0A1I3N3N8"/>
<dbReference type="RefSeq" id="WP_074933401.1">
    <property type="nucleotide sequence ID" value="NZ_FORI01000012.1"/>
</dbReference>
<gene>
    <name evidence="2" type="ORF">SAMN04487775_11214</name>
</gene>
<organism evidence="2 3">
    <name type="scientific">Treponema bryantii</name>
    <dbReference type="NCBI Taxonomy" id="163"/>
    <lineage>
        <taxon>Bacteria</taxon>
        <taxon>Pseudomonadati</taxon>
        <taxon>Spirochaetota</taxon>
        <taxon>Spirochaetia</taxon>
        <taxon>Spirochaetales</taxon>
        <taxon>Treponemataceae</taxon>
        <taxon>Treponema</taxon>
    </lineage>
</organism>